<evidence type="ECO:0000256" key="11">
    <source>
        <dbReference type="RuleBase" id="RU004005"/>
    </source>
</evidence>
<keyword evidence="16" id="KW-1185">Reference proteome</keyword>
<comment type="subunit">
    <text evidence="3 10 12">Part of the 50S ribosomal subunit.</text>
</comment>
<evidence type="ECO:0000256" key="14">
    <source>
        <dbReference type="SAM" id="MobiDB-lite"/>
    </source>
</evidence>
<proteinExistence type="inferred from homology"/>
<comment type="function">
    <text evidence="8">This protein binds specifically to 23S rRNA; its binding is stimulated by other ribosomal proteins, e.g. L4, L17, and L20. It is important during the early stages of 50S assembly. It makes multiple contacts with different domains of the 23S rRNA in the assembled 50S subunit and ribosome.</text>
</comment>
<gene>
    <name evidence="10" type="primary">rplV</name>
    <name evidence="15" type="ORF">B1s21122_00845</name>
</gene>
<keyword evidence="5 10" id="KW-0694">RNA-binding</keyword>
<keyword evidence="4 10" id="KW-0699">rRNA-binding</keyword>
<dbReference type="GO" id="GO:0019843">
    <property type="term" value="F:rRNA binding"/>
    <property type="evidence" value="ECO:0007669"/>
    <property type="project" value="UniProtKB-UniRule"/>
</dbReference>
<evidence type="ECO:0000256" key="13">
    <source>
        <dbReference type="RuleBase" id="RU004008"/>
    </source>
</evidence>
<dbReference type="Proteomes" id="UP000217153">
    <property type="component" value="Chromosome"/>
</dbReference>
<evidence type="ECO:0000313" key="15">
    <source>
        <dbReference type="EMBL" id="ASY08914.1"/>
    </source>
</evidence>
<evidence type="ECO:0000256" key="12">
    <source>
        <dbReference type="RuleBase" id="RU004006"/>
    </source>
</evidence>
<organism evidence="15 16">
    <name type="scientific">Candidatus Nanopelagicus limnae</name>
    <dbReference type="NCBI Taxonomy" id="1884634"/>
    <lineage>
        <taxon>Bacteria</taxon>
        <taxon>Bacillati</taxon>
        <taxon>Actinomycetota</taxon>
        <taxon>Actinomycetes</taxon>
        <taxon>Candidatus Nanopelagicales</taxon>
        <taxon>Candidatus Nanopelagicaceae</taxon>
        <taxon>Candidatus Nanopelagicus</taxon>
    </lineage>
</organism>
<evidence type="ECO:0000313" key="16">
    <source>
        <dbReference type="Proteomes" id="UP000217153"/>
    </source>
</evidence>
<comment type="similarity">
    <text evidence="2 10 11">Belongs to the universal ribosomal protein uL22 family.</text>
</comment>
<dbReference type="SUPFAM" id="SSF54843">
    <property type="entry name" value="Ribosomal protein L22"/>
    <property type="match status" value="1"/>
</dbReference>
<dbReference type="EMBL" id="CP016768">
    <property type="protein sequence ID" value="ASY08914.1"/>
    <property type="molecule type" value="Genomic_DNA"/>
</dbReference>
<protein>
    <recommendedName>
        <fullName evidence="9 10">Large ribosomal subunit protein uL22</fullName>
    </recommendedName>
</protein>
<dbReference type="Pfam" id="PF00237">
    <property type="entry name" value="Ribosomal_L22"/>
    <property type="match status" value="1"/>
</dbReference>
<keyword evidence="7 10" id="KW-0687">Ribonucleoprotein</keyword>
<comment type="function">
    <text evidence="1 10">The globular domain of the protein is located near the polypeptide exit tunnel on the outside of the subunit, while an extended beta-hairpin is found that lines the wall of the exit tunnel in the center of the 70S ribosome.</text>
</comment>
<evidence type="ECO:0000256" key="5">
    <source>
        <dbReference type="ARBA" id="ARBA00022884"/>
    </source>
</evidence>
<evidence type="ECO:0000256" key="1">
    <source>
        <dbReference type="ARBA" id="ARBA00003478"/>
    </source>
</evidence>
<accession>A0A249JWL6</accession>
<dbReference type="Gene3D" id="3.90.470.10">
    <property type="entry name" value="Ribosomal protein L22/L17"/>
    <property type="match status" value="1"/>
</dbReference>
<comment type="function">
    <text evidence="10 13">This protein binds specifically to 23S rRNA; its binding is stimulated by other ribosomal proteins, e.g., L4, L17, and L20. It is important during the early stages of 50S assembly. It makes multiple contacts with different domains of the 23S rRNA in the assembled 50S subunit and ribosome.</text>
</comment>
<dbReference type="HAMAP" id="MF_01331_B">
    <property type="entry name" value="Ribosomal_uL22_B"/>
    <property type="match status" value="1"/>
</dbReference>
<sequence length="192" mass="20855">MSNIDTTSAIISRAVLRDFRSTPQKARRVVNLVRGKRADEALNMMKFANQPELGAAIYSLIASAVANAKQKNPSLRDASELWVVEALVDEGFTMKRYRPRAQGRGFAINKRSSQVTVVLSDDKNLRTNKNLKASQMQKPKALRKPAIIVDKAAPSKAADSLSEKPVAKKAVAKKATAKKAPAKKAASKGKAE</sequence>
<dbReference type="NCBIfam" id="TIGR01044">
    <property type="entry name" value="rplV_bact"/>
    <property type="match status" value="1"/>
</dbReference>
<keyword evidence="6 10" id="KW-0689">Ribosomal protein</keyword>
<feature type="region of interest" description="Disordered" evidence="14">
    <location>
        <begin position="153"/>
        <end position="192"/>
    </location>
</feature>
<dbReference type="GO" id="GO:0022625">
    <property type="term" value="C:cytosolic large ribosomal subunit"/>
    <property type="evidence" value="ECO:0007669"/>
    <property type="project" value="TreeGrafter"/>
</dbReference>
<dbReference type="AlphaFoldDB" id="A0A249JWL6"/>
<evidence type="ECO:0000256" key="4">
    <source>
        <dbReference type="ARBA" id="ARBA00022730"/>
    </source>
</evidence>
<dbReference type="InterPro" id="IPR001063">
    <property type="entry name" value="Ribosomal_uL22"/>
</dbReference>
<name>A0A249JWL6_9ACTN</name>
<evidence type="ECO:0000256" key="8">
    <source>
        <dbReference type="ARBA" id="ARBA00025084"/>
    </source>
</evidence>
<evidence type="ECO:0000256" key="10">
    <source>
        <dbReference type="HAMAP-Rule" id="MF_01331"/>
    </source>
</evidence>
<dbReference type="InterPro" id="IPR047867">
    <property type="entry name" value="Ribosomal_uL22_bac/org-type"/>
</dbReference>
<evidence type="ECO:0000256" key="6">
    <source>
        <dbReference type="ARBA" id="ARBA00022980"/>
    </source>
</evidence>
<dbReference type="InterPro" id="IPR036394">
    <property type="entry name" value="Ribosomal_uL22_sf"/>
</dbReference>
<dbReference type="RefSeq" id="WP_095680232.1">
    <property type="nucleotide sequence ID" value="NZ_CP016768.2"/>
</dbReference>
<evidence type="ECO:0000256" key="2">
    <source>
        <dbReference type="ARBA" id="ARBA00009451"/>
    </source>
</evidence>
<evidence type="ECO:0000256" key="3">
    <source>
        <dbReference type="ARBA" id="ARBA00011838"/>
    </source>
</evidence>
<dbReference type="PANTHER" id="PTHR13501:SF8">
    <property type="entry name" value="LARGE RIBOSOMAL SUBUNIT PROTEIN UL22M"/>
    <property type="match status" value="1"/>
</dbReference>
<dbReference type="OrthoDB" id="9805969at2"/>
<dbReference type="CDD" id="cd00336">
    <property type="entry name" value="Ribosomal_L22"/>
    <property type="match status" value="1"/>
</dbReference>
<feature type="compositionally biased region" description="Basic residues" evidence="14">
    <location>
        <begin position="170"/>
        <end position="192"/>
    </location>
</feature>
<evidence type="ECO:0000256" key="9">
    <source>
        <dbReference type="ARBA" id="ARBA00035207"/>
    </source>
</evidence>
<dbReference type="GO" id="GO:0003735">
    <property type="term" value="F:structural constituent of ribosome"/>
    <property type="evidence" value="ECO:0007669"/>
    <property type="project" value="InterPro"/>
</dbReference>
<dbReference type="InterPro" id="IPR005727">
    <property type="entry name" value="Ribosomal_uL22_bac/chlpt-type"/>
</dbReference>
<dbReference type="PANTHER" id="PTHR13501">
    <property type="entry name" value="CHLOROPLAST 50S RIBOSOMAL PROTEIN L22-RELATED"/>
    <property type="match status" value="1"/>
</dbReference>
<evidence type="ECO:0000256" key="7">
    <source>
        <dbReference type="ARBA" id="ARBA00023274"/>
    </source>
</evidence>
<dbReference type="KEGG" id="abam:B1s21122_00845"/>
<dbReference type="GO" id="GO:0006412">
    <property type="term" value="P:translation"/>
    <property type="evidence" value="ECO:0007669"/>
    <property type="project" value="UniProtKB-UniRule"/>
</dbReference>
<reference evidence="16" key="1">
    <citation type="submission" date="2016-10" db="EMBL/GenBank/DDBJ databases">
        <title>High microdiversification within the ubiquitous acI lineage of Actinobacteria.</title>
        <authorList>
            <person name="Neuenschwander S.M."/>
            <person name="Salcher M."/>
            <person name="Ghai R."/>
            <person name="Pernthaler J."/>
        </authorList>
    </citation>
    <scope>NUCLEOTIDE SEQUENCE [LARGE SCALE GENOMIC DNA]</scope>
</reference>